<reference evidence="1 2" key="1">
    <citation type="submission" date="2021-01" db="EMBL/GenBank/DDBJ databases">
        <title>Whole genome shotgun sequence of Plantactinospora endophytica NBRC 110450.</title>
        <authorList>
            <person name="Komaki H."/>
            <person name="Tamura T."/>
        </authorList>
    </citation>
    <scope>NUCLEOTIDE SEQUENCE [LARGE SCALE GENOMIC DNA]</scope>
    <source>
        <strain evidence="1 2">NBRC 110450</strain>
    </source>
</reference>
<evidence type="ECO:0008006" key="3">
    <source>
        <dbReference type="Google" id="ProtNLM"/>
    </source>
</evidence>
<comment type="caution">
    <text evidence="1">The sequence shown here is derived from an EMBL/GenBank/DDBJ whole genome shotgun (WGS) entry which is preliminary data.</text>
</comment>
<dbReference type="EMBL" id="BONW01000064">
    <property type="protein sequence ID" value="GIG93376.1"/>
    <property type="molecule type" value="Genomic_DNA"/>
</dbReference>
<gene>
    <name evidence="1" type="ORF">Pen02_83120</name>
</gene>
<dbReference type="NCBIfam" id="NF047389">
    <property type="entry name" value="ATPase_Sll1717"/>
    <property type="match status" value="1"/>
</dbReference>
<name>A0ABQ4EGL0_9ACTN</name>
<keyword evidence="2" id="KW-1185">Reference proteome</keyword>
<dbReference type="InterPro" id="IPR059206">
    <property type="entry name" value="Sll1717-like"/>
</dbReference>
<sequence length="637" mass="70997">MTDVSIAPHSDFDRLYFGKDDAESDAGSSGLLRAGFLRTAAFNMVMDGRKQLLIGRKGAGKSAICVVLADSAEAVASVVTPDEISADEIRQFELQGLTRQTAKQFIWRYVLAVQVAKLVLYHARETHSKQPPSVNQLRKFLLENGELNEDPRWHERFWKTIQRLRSSLSLEAFGVTASIGLGSATAPSEGIRISQQLDVVEEQLDFAIRDLRCPSGHGPFLVLVDQLEKVWSNDVNSDDMIIGLLTAAKHLAGRFRGVRCVVCIRSDIYDALQFFDRDKFRGDEMRIEWTPEALVNMLVARAEASLGSGDAASRLFGDYFTKTIDGRPTEAYLVERTLMRPRDLIQLANLCRDTAAKNGRRRVTEQDVIEAERQYSVWKVQDLANEYLINYPFLPELFVLFQNSGYIVTLAALDERVRTLSETLRGRHHRFASVFTTLGVASVLYGIGLIGVRRGDKFEYVHGRNSPLDGTEQEFCVHPCFRQALRATAAANITAYRPLAAWSPHSVGRTPSSWLGANATVRSDAAHVLFDALEEAGERAARVFDAAPISSELRVELLASLAAMLIDVRERANTSDSLELAVEQTHWVSQFFIRLANDLGADENLEVMAVRIDRIGRGLDELAHGLPRYGPRPSELS</sequence>
<accession>A0ABQ4EGL0</accession>
<organism evidence="1 2">
    <name type="scientific">Plantactinospora endophytica</name>
    <dbReference type="NCBI Taxonomy" id="673535"/>
    <lineage>
        <taxon>Bacteria</taxon>
        <taxon>Bacillati</taxon>
        <taxon>Actinomycetota</taxon>
        <taxon>Actinomycetes</taxon>
        <taxon>Micromonosporales</taxon>
        <taxon>Micromonosporaceae</taxon>
        <taxon>Plantactinospora</taxon>
    </lineage>
</organism>
<evidence type="ECO:0000313" key="1">
    <source>
        <dbReference type="EMBL" id="GIG93376.1"/>
    </source>
</evidence>
<dbReference type="Proteomes" id="UP000646749">
    <property type="component" value="Unassembled WGS sequence"/>
</dbReference>
<proteinExistence type="predicted"/>
<dbReference type="RefSeq" id="WP_203871640.1">
    <property type="nucleotide sequence ID" value="NZ_BONW01000064.1"/>
</dbReference>
<protein>
    <recommendedName>
        <fullName evidence="3">Orc1-like AAA ATPase domain-containing protein</fullName>
    </recommendedName>
</protein>
<evidence type="ECO:0000313" key="2">
    <source>
        <dbReference type="Proteomes" id="UP000646749"/>
    </source>
</evidence>